<dbReference type="GeneID" id="11503919"/>
<keyword evidence="1" id="KW-0802">TPR repeat</keyword>
<dbReference type="GO" id="GO:0072583">
    <property type="term" value="P:clathrin-dependent endocytosis"/>
    <property type="evidence" value="ECO:0007669"/>
    <property type="project" value="TreeGrafter"/>
</dbReference>
<dbReference type="RefSeq" id="XP_003681729.1">
    <property type="nucleotide sequence ID" value="XM_003681681.1"/>
</dbReference>
<evidence type="ECO:0000256" key="3">
    <source>
        <dbReference type="SAM" id="MobiDB-lite"/>
    </source>
</evidence>
<dbReference type="InterPro" id="IPR009060">
    <property type="entry name" value="UBA-like_sf"/>
</dbReference>
<dbReference type="PROSITE" id="PS50005">
    <property type="entry name" value="TPR"/>
    <property type="match status" value="2"/>
</dbReference>
<dbReference type="CDD" id="cd14329">
    <property type="entry name" value="UBA_SWA2p_like"/>
    <property type="match status" value="1"/>
</dbReference>
<dbReference type="eggNOG" id="KOG0431">
    <property type="taxonomic scope" value="Eukaryota"/>
</dbReference>
<dbReference type="InterPro" id="IPR015228">
    <property type="entry name" value="SWA2_UBA"/>
</dbReference>
<dbReference type="InterPro" id="IPR019734">
    <property type="entry name" value="TPR_rpt"/>
</dbReference>
<keyword evidence="6" id="KW-1185">Reference proteome</keyword>
<evidence type="ECO:0000256" key="2">
    <source>
        <dbReference type="SAM" id="Coils"/>
    </source>
</evidence>
<dbReference type="FunCoup" id="G8ZV74">
    <property type="interactions" value="78"/>
</dbReference>
<dbReference type="Gene3D" id="1.25.40.10">
    <property type="entry name" value="Tetratricopeptide repeat domain"/>
    <property type="match status" value="1"/>
</dbReference>
<feature type="repeat" description="TPR" evidence="1">
    <location>
        <begin position="311"/>
        <end position="344"/>
    </location>
</feature>
<dbReference type="GO" id="GO:0030276">
    <property type="term" value="F:clathrin binding"/>
    <property type="evidence" value="ECO:0007669"/>
    <property type="project" value="EnsemblFungi"/>
</dbReference>
<evidence type="ECO:0000313" key="6">
    <source>
        <dbReference type="Proteomes" id="UP000005627"/>
    </source>
</evidence>
<dbReference type="PANTHER" id="PTHR23172:SF19">
    <property type="entry name" value="J DOMAIN-CONTAINING PROTEIN"/>
    <property type="match status" value="1"/>
</dbReference>
<feature type="compositionally biased region" description="Basic and acidic residues" evidence="3">
    <location>
        <begin position="20"/>
        <end position="34"/>
    </location>
</feature>
<dbReference type="EMBL" id="HE616746">
    <property type="protein sequence ID" value="CCE92518.1"/>
    <property type="molecule type" value="Genomic_DNA"/>
</dbReference>
<dbReference type="SUPFAM" id="SSF46934">
    <property type="entry name" value="UBA-like"/>
    <property type="match status" value="1"/>
</dbReference>
<dbReference type="SMART" id="SM00028">
    <property type="entry name" value="TPR"/>
    <property type="match status" value="3"/>
</dbReference>
<dbReference type="Pfam" id="PF09145">
    <property type="entry name" value="Ubiq-assoc"/>
    <property type="match status" value="1"/>
</dbReference>
<dbReference type="Proteomes" id="UP000005627">
    <property type="component" value="Chromosome 5"/>
</dbReference>
<dbReference type="InParanoid" id="G8ZV74"/>
<dbReference type="STRING" id="1076872.G8ZV74"/>
<evidence type="ECO:0000256" key="1">
    <source>
        <dbReference type="PROSITE-ProRule" id="PRU00339"/>
    </source>
</evidence>
<feature type="repeat" description="TPR" evidence="1">
    <location>
        <begin position="273"/>
        <end position="306"/>
    </location>
</feature>
<dbReference type="InterPro" id="IPR036869">
    <property type="entry name" value="J_dom_sf"/>
</dbReference>
<dbReference type="Gene3D" id="1.10.287.110">
    <property type="entry name" value="DnaJ domain"/>
    <property type="match status" value="1"/>
</dbReference>
<protein>
    <recommendedName>
        <fullName evidence="4">SWA2-like ubiquitin-associated domain-containing protein</fullName>
    </recommendedName>
</protein>
<keyword evidence="2" id="KW-0175">Coiled coil</keyword>
<feature type="domain" description="SWA2-like ubiquitin-associated" evidence="4">
    <location>
        <begin position="92"/>
        <end position="133"/>
    </location>
</feature>
<feature type="coiled-coil region" evidence="2">
    <location>
        <begin position="372"/>
        <end position="399"/>
    </location>
</feature>
<dbReference type="KEGG" id="tdl:TDEL_0E02750"/>
<dbReference type="AlphaFoldDB" id="G8ZV74"/>
<dbReference type="SUPFAM" id="SSF46565">
    <property type="entry name" value="Chaperone J-domain"/>
    <property type="match status" value="1"/>
</dbReference>
<dbReference type="GO" id="GO:0005789">
    <property type="term" value="C:endoplasmic reticulum membrane"/>
    <property type="evidence" value="ECO:0007669"/>
    <property type="project" value="EnsemblFungi"/>
</dbReference>
<feature type="region of interest" description="Disordered" evidence="3">
    <location>
        <begin position="231"/>
        <end position="257"/>
    </location>
</feature>
<reference evidence="5 6" key="1">
    <citation type="journal article" date="2011" name="Proc. Natl. Acad. Sci. U.S.A.">
        <title>Evolutionary erosion of yeast sex chromosomes by mating-type switching accidents.</title>
        <authorList>
            <person name="Gordon J.L."/>
            <person name="Armisen D."/>
            <person name="Proux-Wera E."/>
            <person name="Oheigeartaigh S.S."/>
            <person name="Byrne K.P."/>
            <person name="Wolfe K.H."/>
        </authorList>
    </citation>
    <scope>NUCLEOTIDE SEQUENCE [LARGE SCALE GENOMIC DNA]</scope>
    <source>
        <strain evidence="6">ATCC 10662 / CBS 1146 / NBRC 0425 / NCYC 2629 / NRRL Y-866</strain>
    </source>
</reference>
<organism evidence="5 6">
    <name type="scientific">Torulaspora delbrueckii</name>
    <name type="common">Yeast</name>
    <name type="synonym">Candida colliculosa</name>
    <dbReference type="NCBI Taxonomy" id="4950"/>
    <lineage>
        <taxon>Eukaryota</taxon>
        <taxon>Fungi</taxon>
        <taxon>Dikarya</taxon>
        <taxon>Ascomycota</taxon>
        <taxon>Saccharomycotina</taxon>
        <taxon>Saccharomycetes</taxon>
        <taxon>Saccharomycetales</taxon>
        <taxon>Saccharomycetaceae</taxon>
        <taxon>Torulaspora</taxon>
    </lineage>
</organism>
<dbReference type="GO" id="GO:0043130">
    <property type="term" value="F:ubiquitin binding"/>
    <property type="evidence" value="ECO:0007669"/>
    <property type="project" value="EnsemblFungi"/>
</dbReference>
<feature type="region of interest" description="Disordered" evidence="3">
    <location>
        <begin position="413"/>
        <end position="438"/>
    </location>
</feature>
<dbReference type="GO" id="GO:0072318">
    <property type="term" value="P:clathrin coat disassembly"/>
    <property type="evidence" value="ECO:0007669"/>
    <property type="project" value="EnsemblFungi"/>
</dbReference>
<dbReference type="Gene3D" id="1.10.8.10">
    <property type="entry name" value="DNA helicase RuvA subunit, C-terminal domain"/>
    <property type="match status" value="1"/>
</dbReference>
<dbReference type="HOGENOM" id="CLU_005723_2_0_1"/>
<feature type="compositionally biased region" description="Low complexity" evidence="3">
    <location>
        <begin position="7"/>
        <end position="19"/>
    </location>
</feature>
<dbReference type="PANTHER" id="PTHR23172">
    <property type="entry name" value="AUXILIN/CYCLIN G-ASSOCIATED KINASE-RELATED"/>
    <property type="match status" value="1"/>
</dbReference>
<dbReference type="GO" id="GO:0031982">
    <property type="term" value="C:vesicle"/>
    <property type="evidence" value="ECO:0007669"/>
    <property type="project" value="TreeGrafter"/>
</dbReference>
<proteinExistence type="predicted"/>
<dbReference type="GO" id="GO:0048309">
    <property type="term" value="P:endoplasmic reticulum inheritance"/>
    <property type="evidence" value="ECO:0007669"/>
    <property type="project" value="EnsemblFungi"/>
</dbReference>
<dbReference type="eggNOG" id="KOG1124">
    <property type="taxonomic scope" value="Eukaryota"/>
</dbReference>
<gene>
    <name evidence="5" type="primary">TDEL0E02750</name>
    <name evidence="5" type="ORF">TDEL_0E02750</name>
</gene>
<dbReference type="OrthoDB" id="1717591at2759"/>
<dbReference type="SUPFAM" id="SSF48452">
    <property type="entry name" value="TPR-like"/>
    <property type="match status" value="1"/>
</dbReference>
<dbReference type="InterPro" id="IPR011990">
    <property type="entry name" value="TPR-like_helical_dom_sf"/>
</dbReference>
<sequence length="564" mass="64790">MSDPFADLLSSFRSGGSDSVSKEATPEVKQEKLPGRNQINVHDDLDELFGLKKRDETVVKNQVVGDSFDAAFEAFDRPQKVEKSLEESPEMVVDEVKDMEVAKLMSLNLDIDQATDYYERGVLYEQLSRQRREQELIRRREQMLRQQQQQQQTPEEKFDSGSFFSLASGILEKGRQFVDQFSGFPQEQDRLTRVRVEQDLPVERPKSVEPPTVEVEEGNLLGEFQEKINLEEPKRSPTPPPQATLLDFDNGTPPERIKTITPVPISHLEISGYKEYKDRGTEFFKAGDYVSASQEYEKSLNSLPQNHALRIVAYSNLTAALFKVGEYKRCLSDIESALEMFPKDPNLWDEPIQDSQPIRTFKEMWPKIVTRRAEAFEHIENYERALQDYQSLIEKNNFNDKIMGGKRRCQKVLNPTEPKATSPNRSPTPVPKVSEDTKQPKTYANVERVKQENQRNELQEAEKAALYDTVFQQIESWKAGKGDDIRHLLANLSTVLTWCDWKPVSTSDLVMPKKVKITYMKAVAKTHPDKIPSSLELEKRMIAEDVFSSLSVAWEKFKLANDIN</sequence>
<name>G8ZV74_TORDE</name>
<accession>G8ZV74</accession>
<evidence type="ECO:0000259" key="4">
    <source>
        <dbReference type="Pfam" id="PF09145"/>
    </source>
</evidence>
<evidence type="ECO:0000313" key="5">
    <source>
        <dbReference type="EMBL" id="CCE92518.1"/>
    </source>
</evidence>
<feature type="region of interest" description="Disordered" evidence="3">
    <location>
        <begin position="1"/>
        <end position="39"/>
    </location>
</feature>